<protein>
    <submittedName>
        <fullName evidence="1">Uncharacterized protein</fullName>
    </submittedName>
</protein>
<evidence type="ECO:0000313" key="2">
    <source>
        <dbReference type="Proteomes" id="UP001060215"/>
    </source>
</evidence>
<evidence type="ECO:0000313" key="1">
    <source>
        <dbReference type="EMBL" id="KAI7996078.1"/>
    </source>
</evidence>
<name>A0ACC0G637_9ERIC</name>
<gene>
    <name evidence="1" type="ORF">LOK49_LG11G02058</name>
</gene>
<reference evidence="1 2" key="1">
    <citation type="journal article" date="2022" name="Plant J.">
        <title>Chromosome-level genome of Camellia lanceoleosa provides a valuable resource for understanding genome evolution and self-incompatibility.</title>
        <authorList>
            <person name="Gong W."/>
            <person name="Xiao S."/>
            <person name="Wang L."/>
            <person name="Liao Z."/>
            <person name="Chang Y."/>
            <person name="Mo W."/>
            <person name="Hu G."/>
            <person name="Li W."/>
            <person name="Zhao G."/>
            <person name="Zhu H."/>
            <person name="Hu X."/>
            <person name="Ji K."/>
            <person name="Xiang X."/>
            <person name="Song Q."/>
            <person name="Yuan D."/>
            <person name="Jin S."/>
            <person name="Zhang L."/>
        </authorList>
    </citation>
    <scope>NUCLEOTIDE SEQUENCE [LARGE SCALE GENOMIC DNA]</scope>
    <source>
        <strain evidence="1">SQ_2022a</strain>
    </source>
</reference>
<sequence>MTSGSRSCGGTPAAEHVRSRRRDHGREEEAATKGSGRRSRSRRSRIGAFRLVFGKNLTLSLGNLKKITKLGSCAYEPERTRGL</sequence>
<organism evidence="1 2">
    <name type="scientific">Camellia lanceoleosa</name>
    <dbReference type="NCBI Taxonomy" id="1840588"/>
    <lineage>
        <taxon>Eukaryota</taxon>
        <taxon>Viridiplantae</taxon>
        <taxon>Streptophyta</taxon>
        <taxon>Embryophyta</taxon>
        <taxon>Tracheophyta</taxon>
        <taxon>Spermatophyta</taxon>
        <taxon>Magnoliopsida</taxon>
        <taxon>eudicotyledons</taxon>
        <taxon>Gunneridae</taxon>
        <taxon>Pentapetalae</taxon>
        <taxon>asterids</taxon>
        <taxon>Ericales</taxon>
        <taxon>Theaceae</taxon>
        <taxon>Camellia</taxon>
    </lineage>
</organism>
<comment type="caution">
    <text evidence="1">The sequence shown here is derived from an EMBL/GenBank/DDBJ whole genome shotgun (WGS) entry which is preliminary data.</text>
</comment>
<proteinExistence type="predicted"/>
<dbReference type="Proteomes" id="UP001060215">
    <property type="component" value="Chromosome 12"/>
</dbReference>
<keyword evidence="2" id="KW-1185">Reference proteome</keyword>
<dbReference type="EMBL" id="CM045769">
    <property type="protein sequence ID" value="KAI7996078.1"/>
    <property type="molecule type" value="Genomic_DNA"/>
</dbReference>
<accession>A0ACC0G637</accession>